<evidence type="ECO:0000313" key="5">
    <source>
        <dbReference type="RefSeq" id="XP_030386484.1"/>
    </source>
</evidence>
<dbReference type="Proteomes" id="UP000504634">
    <property type="component" value="Unplaced"/>
</dbReference>
<evidence type="ECO:0000256" key="1">
    <source>
        <dbReference type="PROSITE-ProRule" id="PRU00497"/>
    </source>
</evidence>
<dbReference type="GO" id="GO:0042302">
    <property type="term" value="F:structural constituent of cuticle"/>
    <property type="evidence" value="ECO:0007669"/>
    <property type="project" value="UniProtKB-UniRule"/>
</dbReference>
<organism evidence="4 5">
    <name type="scientific">Drosophila lebanonensis</name>
    <name type="common">Fruit fly</name>
    <name type="synonym">Scaptodrosophila lebanonensis</name>
    <dbReference type="NCBI Taxonomy" id="7225"/>
    <lineage>
        <taxon>Eukaryota</taxon>
        <taxon>Metazoa</taxon>
        <taxon>Ecdysozoa</taxon>
        <taxon>Arthropoda</taxon>
        <taxon>Hexapoda</taxon>
        <taxon>Insecta</taxon>
        <taxon>Pterygota</taxon>
        <taxon>Neoptera</taxon>
        <taxon>Endopterygota</taxon>
        <taxon>Diptera</taxon>
        <taxon>Brachycera</taxon>
        <taxon>Muscomorpha</taxon>
        <taxon>Ephydroidea</taxon>
        <taxon>Drosophilidae</taxon>
        <taxon>Scaptodrosophila</taxon>
    </lineage>
</organism>
<feature type="chain" id="PRO_5027060425" evidence="3">
    <location>
        <begin position="21"/>
        <end position="116"/>
    </location>
</feature>
<dbReference type="InterPro" id="IPR000618">
    <property type="entry name" value="Insect_cuticle"/>
</dbReference>
<feature type="signal peptide" evidence="3">
    <location>
        <begin position="1"/>
        <end position="20"/>
    </location>
</feature>
<reference evidence="5" key="1">
    <citation type="submission" date="2025-08" db="UniProtKB">
        <authorList>
            <consortium name="RefSeq"/>
        </authorList>
    </citation>
    <scope>IDENTIFICATION</scope>
    <source>
        <strain evidence="5">11010-0011.00</strain>
        <tissue evidence="5">Whole body</tissue>
    </source>
</reference>
<dbReference type="GeneID" id="115633230"/>
<evidence type="ECO:0000256" key="2">
    <source>
        <dbReference type="SAM" id="MobiDB-lite"/>
    </source>
</evidence>
<accession>A0A6J2UDN9</accession>
<feature type="compositionally biased region" description="Polar residues" evidence="2">
    <location>
        <begin position="97"/>
        <end position="107"/>
    </location>
</feature>
<evidence type="ECO:0000313" key="4">
    <source>
        <dbReference type="Proteomes" id="UP000504634"/>
    </source>
</evidence>
<keyword evidence="3" id="KW-0732">Signal</keyword>
<protein>
    <submittedName>
        <fullName evidence="5">Uncharacterized protein LOC115633230</fullName>
    </submittedName>
</protein>
<feature type="region of interest" description="Disordered" evidence="2">
    <location>
        <begin position="97"/>
        <end position="116"/>
    </location>
</feature>
<keyword evidence="1" id="KW-0193">Cuticle</keyword>
<gene>
    <name evidence="5" type="primary">LOC115633230</name>
</gene>
<dbReference type="RefSeq" id="XP_030386484.1">
    <property type="nucleotide sequence ID" value="XM_030530624.1"/>
</dbReference>
<proteinExistence type="predicted"/>
<evidence type="ECO:0000256" key="3">
    <source>
        <dbReference type="SAM" id="SignalP"/>
    </source>
</evidence>
<keyword evidence="4" id="KW-1185">Reference proteome</keyword>
<dbReference type="AlphaFoldDB" id="A0A6J2UDN9"/>
<dbReference type="PROSITE" id="PS51155">
    <property type="entry name" value="CHIT_BIND_RR_2"/>
    <property type="match status" value="1"/>
</dbReference>
<sequence length="116" mass="12792">MQSRRVTIIWLACLCGLIGAQPDKAGVLPSKNGEYSVNIRLKDNNRREERVTSSAEGVPHVKGILEHVYPGQNTVYIVEYEAGARGYKASYRYSDYESTTTPRTRLSNGALKAATG</sequence>
<name>A0A6J2UDN9_DROLE</name>